<feature type="transmembrane region" description="Helical" evidence="1">
    <location>
        <begin position="312"/>
        <end position="330"/>
    </location>
</feature>
<feature type="transmembrane region" description="Helical" evidence="1">
    <location>
        <begin position="12"/>
        <end position="31"/>
    </location>
</feature>
<keyword evidence="1" id="KW-0472">Membrane</keyword>
<dbReference type="EMBL" id="JABBGA010000011">
    <property type="protein sequence ID" value="NML26907.1"/>
    <property type="molecule type" value="Genomic_DNA"/>
</dbReference>
<sequence>MRKDTHRMPAMDALKALACIAIVVHHLAFYGPMADIAQPLMPGLVQWFNDYGRMAVQAFLVASGFLFASKFGPFGLPAGASPLALVLQRYIRLVMPYSAAIFLAVACSAVASVWMDHPSISAAPDLGQLLAHVLLLHDLLDQEALSAGVWYVAIDFQLFALAILLLWLPTRLARRDPRLALLAPALIVLMTAASLFGFNRDALWDESAFYFFGAFGLGMLAWWVSGQPRAGRWLALLALLALAALAVEFRARIAVATGVMLFLGLSRQHGFLHTLPVPAALSHLSRISYSVFLVHFPLCLLVNALVTTLFPVNPVINALGMLLAVAVSIAGGHQFHRRIESHPFNTRTRLLFPAGVVAGGWLAALAAANLAG</sequence>
<keyword evidence="1" id="KW-1133">Transmembrane helix</keyword>
<gene>
    <name evidence="3" type="ORF">HHL15_14225</name>
</gene>
<evidence type="ECO:0000256" key="1">
    <source>
        <dbReference type="SAM" id="Phobius"/>
    </source>
</evidence>
<feature type="transmembrane region" description="Helical" evidence="1">
    <location>
        <begin position="208"/>
        <end position="224"/>
    </location>
</feature>
<dbReference type="Proteomes" id="UP000580043">
    <property type="component" value="Unassembled WGS sequence"/>
</dbReference>
<dbReference type="AlphaFoldDB" id="A0A848G3V2"/>
<protein>
    <submittedName>
        <fullName evidence="3">Acyltransferase</fullName>
    </submittedName>
</protein>
<feature type="transmembrane region" description="Helical" evidence="1">
    <location>
        <begin position="231"/>
        <end position="247"/>
    </location>
</feature>
<comment type="caution">
    <text evidence="3">The sequence shown here is derived from an EMBL/GenBank/DDBJ whole genome shotgun (WGS) entry which is preliminary data.</text>
</comment>
<dbReference type="GO" id="GO:0016747">
    <property type="term" value="F:acyltransferase activity, transferring groups other than amino-acyl groups"/>
    <property type="evidence" value="ECO:0007669"/>
    <property type="project" value="InterPro"/>
</dbReference>
<feature type="transmembrane region" description="Helical" evidence="1">
    <location>
        <begin position="90"/>
        <end position="115"/>
    </location>
</feature>
<keyword evidence="1" id="KW-0812">Transmembrane</keyword>
<organism evidence="3 4">
    <name type="scientific">Zoogloea dura</name>
    <dbReference type="NCBI Taxonomy" id="2728840"/>
    <lineage>
        <taxon>Bacteria</taxon>
        <taxon>Pseudomonadati</taxon>
        <taxon>Pseudomonadota</taxon>
        <taxon>Betaproteobacteria</taxon>
        <taxon>Rhodocyclales</taxon>
        <taxon>Zoogloeaceae</taxon>
        <taxon>Zoogloea</taxon>
    </lineage>
</organism>
<dbReference type="InterPro" id="IPR002656">
    <property type="entry name" value="Acyl_transf_3_dom"/>
</dbReference>
<evidence type="ECO:0000259" key="2">
    <source>
        <dbReference type="Pfam" id="PF01757"/>
    </source>
</evidence>
<proteinExistence type="predicted"/>
<evidence type="ECO:0000313" key="3">
    <source>
        <dbReference type="EMBL" id="NML26907.1"/>
    </source>
</evidence>
<feature type="transmembrane region" description="Helical" evidence="1">
    <location>
        <begin position="179"/>
        <end position="196"/>
    </location>
</feature>
<reference evidence="3 4" key="1">
    <citation type="submission" date="2020-04" db="EMBL/GenBank/DDBJ databases">
        <title>Zoogloea sp. G-4-1-14 isolated from soil.</title>
        <authorList>
            <person name="Dahal R.H."/>
        </authorList>
    </citation>
    <scope>NUCLEOTIDE SEQUENCE [LARGE SCALE GENOMIC DNA]</scope>
    <source>
        <strain evidence="3 4">G-4-1-14</strain>
    </source>
</reference>
<dbReference type="PANTHER" id="PTHR11161:SF0">
    <property type="entry name" value="O-ACYLTRANSFERASE LIKE PROTEIN"/>
    <property type="match status" value="1"/>
</dbReference>
<feature type="transmembrane region" description="Helical" evidence="1">
    <location>
        <begin position="350"/>
        <end position="371"/>
    </location>
</feature>
<evidence type="ECO:0000313" key="4">
    <source>
        <dbReference type="Proteomes" id="UP000580043"/>
    </source>
</evidence>
<accession>A0A848G3V2</accession>
<dbReference type="Pfam" id="PF01757">
    <property type="entry name" value="Acyl_transf_3"/>
    <property type="match status" value="1"/>
</dbReference>
<dbReference type="InterPro" id="IPR052728">
    <property type="entry name" value="O2_lipid_transport_reg"/>
</dbReference>
<keyword evidence="4" id="KW-1185">Reference proteome</keyword>
<feature type="transmembrane region" description="Helical" evidence="1">
    <location>
        <begin position="148"/>
        <end position="167"/>
    </location>
</feature>
<feature type="domain" description="Acyltransferase 3" evidence="2">
    <location>
        <begin position="10"/>
        <end position="330"/>
    </location>
</feature>
<keyword evidence="3" id="KW-0012">Acyltransferase</keyword>
<keyword evidence="3" id="KW-0808">Transferase</keyword>
<feature type="transmembrane region" description="Helical" evidence="1">
    <location>
        <begin position="51"/>
        <end position="69"/>
    </location>
</feature>
<feature type="transmembrane region" description="Helical" evidence="1">
    <location>
        <begin position="287"/>
        <end position="306"/>
    </location>
</feature>
<name>A0A848G3V2_9RHOO</name>
<dbReference type="PANTHER" id="PTHR11161">
    <property type="entry name" value="O-ACYLTRANSFERASE"/>
    <property type="match status" value="1"/>
</dbReference>